<dbReference type="SMART" id="SM00646">
    <property type="entry name" value="Ami_3"/>
    <property type="match status" value="1"/>
</dbReference>
<dbReference type="InterPro" id="IPR002508">
    <property type="entry name" value="MurNAc-LAA_cat"/>
</dbReference>
<reference evidence="4 5" key="1">
    <citation type="submission" date="2024-06" db="EMBL/GenBank/DDBJ databases">
        <title>Genomic Encyclopedia of Type Strains, Phase IV (KMG-IV): sequencing the most valuable type-strain genomes for metagenomic binning, comparative biology and taxonomic classification.</title>
        <authorList>
            <person name="Goeker M."/>
        </authorList>
    </citation>
    <scope>NUCLEOTIDE SEQUENCE [LARGE SCALE GENOMIC DNA]</scope>
    <source>
        <strain evidence="4 5">DSM 26128</strain>
    </source>
</reference>
<dbReference type="EC" id="3.5.1.28" evidence="4"/>
<dbReference type="Pfam" id="PF01520">
    <property type="entry name" value="Amidase_3"/>
    <property type="match status" value="1"/>
</dbReference>
<name>A0ABV2G840_9BACL</name>
<dbReference type="SUPFAM" id="SSF53187">
    <property type="entry name" value="Zn-dependent exopeptidases"/>
    <property type="match status" value="1"/>
</dbReference>
<dbReference type="GO" id="GO:0008745">
    <property type="term" value="F:N-acetylmuramoyl-L-alanine amidase activity"/>
    <property type="evidence" value="ECO:0007669"/>
    <property type="project" value="UniProtKB-EC"/>
</dbReference>
<dbReference type="InterPro" id="IPR050695">
    <property type="entry name" value="N-acetylmuramoyl_amidase_3"/>
</dbReference>
<comment type="caution">
    <text evidence="4">The sequence shown here is derived from an EMBL/GenBank/DDBJ whole genome shotgun (WGS) entry which is preliminary data.</text>
</comment>
<dbReference type="Proteomes" id="UP001549099">
    <property type="component" value="Unassembled WGS sequence"/>
</dbReference>
<evidence type="ECO:0000313" key="4">
    <source>
        <dbReference type="EMBL" id="MET3574415.1"/>
    </source>
</evidence>
<keyword evidence="1 4" id="KW-0378">Hydrolase</keyword>
<feature type="chain" id="PRO_5045335360" evidence="2">
    <location>
        <begin position="17"/>
        <end position="233"/>
    </location>
</feature>
<feature type="domain" description="MurNAc-LAA" evidence="3">
    <location>
        <begin position="114"/>
        <end position="225"/>
    </location>
</feature>
<protein>
    <submittedName>
        <fullName evidence="4">N-acetylmuramoyl-L-alanine amidase</fullName>
        <ecNumber evidence="4">3.5.1.28</ecNumber>
    </submittedName>
</protein>
<evidence type="ECO:0000256" key="1">
    <source>
        <dbReference type="ARBA" id="ARBA00022801"/>
    </source>
</evidence>
<keyword evidence="5" id="KW-1185">Reference proteome</keyword>
<evidence type="ECO:0000313" key="5">
    <source>
        <dbReference type="Proteomes" id="UP001549099"/>
    </source>
</evidence>
<dbReference type="PANTHER" id="PTHR30404:SF0">
    <property type="entry name" value="N-ACETYLMURAMOYL-L-ALANINE AMIDASE AMIC"/>
    <property type="match status" value="1"/>
</dbReference>
<evidence type="ECO:0000256" key="2">
    <source>
        <dbReference type="SAM" id="SignalP"/>
    </source>
</evidence>
<dbReference type="PANTHER" id="PTHR30404">
    <property type="entry name" value="N-ACETYLMURAMOYL-L-ALANINE AMIDASE"/>
    <property type="match status" value="1"/>
</dbReference>
<dbReference type="Gene3D" id="3.40.630.40">
    <property type="entry name" value="Zn-dependent exopeptidases"/>
    <property type="match status" value="1"/>
</dbReference>
<organism evidence="4 5">
    <name type="scientific">Bhargavaea ullalensis</name>
    <dbReference type="NCBI Taxonomy" id="1265685"/>
    <lineage>
        <taxon>Bacteria</taxon>
        <taxon>Bacillati</taxon>
        <taxon>Bacillota</taxon>
        <taxon>Bacilli</taxon>
        <taxon>Bacillales</taxon>
        <taxon>Caryophanaceae</taxon>
        <taxon>Bhargavaea</taxon>
    </lineage>
</organism>
<evidence type="ECO:0000259" key="3">
    <source>
        <dbReference type="SMART" id="SM00646"/>
    </source>
</evidence>
<gene>
    <name evidence="4" type="ORF">ABID49_000291</name>
</gene>
<proteinExistence type="predicted"/>
<dbReference type="CDD" id="cd02696">
    <property type="entry name" value="MurNAc-LAA"/>
    <property type="match status" value="1"/>
</dbReference>
<keyword evidence="2" id="KW-0732">Signal</keyword>
<sequence length="233" mass="25379">MWVLAFVLVASAAVLAYETFASDRDFFLPEPLGGVKVVIDPGHGGPDGGAASGEVVESSINLAIAQNLEKELKKKGATVIMTRTKEGDALAERNPGENFPSIRARKMADLKLREEIALDEKPDMFLSVHVNAVPEEKWRGAQVFYHAEGHPDSERLAKAVQASFTETIETDREALAVRQVYLLKKVPTPAVLIETGFISNPEEKALLTDKAYQKKVAAAIADGVSAYMDEELQ</sequence>
<accession>A0ABV2G840</accession>
<feature type="signal peptide" evidence="2">
    <location>
        <begin position="1"/>
        <end position="16"/>
    </location>
</feature>
<dbReference type="EMBL" id="JBEPLW010000001">
    <property type="protein sequence ID" value="MET3574415.1"/>
    <property type="molecule type" value="Genomic_DNA"/>
</dbReference>